<dbReference type="Gene3D" id="3.30.530.20">
    <property type="match status" value="1"/>
</dbReference>
<dbReference type="InterPro" id="IPR053249">
    <property type="entry name" value="LFS"/>
</dbReference>
<accession>A0AAV8TP34</accession>
<dbReference type="SUPFAM" id="SSF55961">
    <property type="entry name" value="Bet v1-like"/>
    <property type="match status" value="1"/>
</dbReference>
<dbReference type="Pfam" id="PF10604">
    <property type="entry name" value="Polyketide_cyc2"/>
    <property type="match status" value="1"/>
</dbReference>
<reference evidence="1 2" key="1">
    <citation type="submission" date="2021-09" db="EMBL/GenBank/DDBJ databases">
        <title>Genomic insights and catalytic innovation underlie evolution of tropane alkaloids biosynthesis.</title>
        <authorList>
            <person name="Wang Y.-J."/>
            <person name="Tian T."/>
            <person name="Huang J.-P."/>
            <person name="Huang S.-X."/>
        </authorList>
    </citation>
    <scope>NUCLEOTIDE SEQUENCE [LARGE SCALE GENOMIC DNA]</scope>
    <source>
        <strain evidence="1">KIB-2018</strain>
        <tissue evidence="1">Leaf</tissue>
    </source>
</reference>
<comment type="caution">
    <text evidence="1">The sequence shown here is derived from an EMBL/GenBank/DDBJ whole genome shotgun (WGS) entry which is preliminary data.</text>
</comment>
<dbReference type="GO" id="GO:0004864">
    <property type="term" value="F:protein phosphatase inhibitor activity"/>
    <property type="evidence" value="ECO:0007669"/>
    <property type="project" value="UniProtKB-ARBA"/>
</dbReference>
<keyword evidence="2" id="KW-1185">Reference proteome</keyword>
<dbReference type="EMBL" id="JAIWQS010000004">
    <property type="protein sequence ID" value="KAJ8768727.1"/>
    <property type="molecule type" value="Genomic_DNA"/>
</dbReference>
<dbReference type="CDD" id="cd07821">
    <property type="entry name" value="PYR_PYL_RCAR_like"/>
    <property type="match status" value="1"/>
</dbReference>
<dbReference type="PANTHER" id="PTHR33789">
    <property type="entry name" value="LACHRYMATORY-FACTOR SYNTHASE"/>
    <property type="match status" value="1"/>
</dbReference>
<dbReference type="Proteomes" id="UP001159364">
    <property type="component" value="Linkage Group LG04"/>
</dbReference>
<dbReference type="AlphaFoldDB" id="A0AAV8TP34"/>
<evidence type="ECO:0008006" key="3">
    <source>
        <dbReference type="Google" id="ProtNLM"/>
    </source>
</evidence>
<name>A0AAV8TP34_9ROSI</name>
<gene>
    <name evidence="1" type="ORF">K2173_023631</name>
</gene>
<organism evidence="1 2">
    <name type="scientific">Erythroxylum novogranatense</name>
    <dbReference type="NCBI Taxonomy" id="1862640"/>
    <lineage>
        <taxon>Eukaryota</taxon>
        <taxon>Viridiplantae</taxon>
        <taxon>Streptophyta</taxon>
        <taxon>Embryophyta</taxon>
        <taxon>Tracheophyta</taxon>
        <taxon>Spermatophyta</taxon>
        <taxon>Magnoliopsida</taxon>
        <taxon>eudicotyledons</taxon>
        <taxon>Gunneridae</taxon>
        <taxon>Pentapetalae</taxon>
        <taxon>rosids</taxon>
        <taxon>fabids</taxon>
        <taxon>Malpighiales</taxon>
        <taxon>Erythroxylaceae</taxon>
        <taxon>Erythroxylum</taxon>
    </lineage>
</organism>
<dbReference type="InterPro" id="IPR023393">
    <property type="entry name" value="START-like_dom_sf"/>
</dbReference>
<evidence type="ECO:0000313" key="1">
    <source>
        <dbReference type="EMBL" id="KAJ8768727.1"/>
    </source>
</evidence>
<dbReference type="PANTHER" id="PTHR33789:SF3">
    <property type="entry name" value="LACHRYMATORY-FACTOR SYNTHASE-LIKE"/>
    <property type="match status" value="1"/>
</dbReference>
<proteinExistence type="predicted"/>
<evidence type="ECO:0000313" key="2">
    <source>
        <dbReference type="Proteomes" id="UP001159364"/>
    </source>
</evidence>
<protein>
    <recommendedName>
        <fullName evidence="3">Lachrymatory factor synthase</fullName>
    </recommendedName>
</protein>
<dbReference type="InterPro" id="IPR019587">
    <property type="entry name" value="Polyketide_cyclase/dehydratase"/>
</dbReference>
<sequence>MESVQLYPLDHPQQKWEGNAWEELSGIKAEQVWPLLVDFCGLNKWFPALPTCLLAEGINGQPGCVRYCAGFKTHLDNGEDGVVNWTKQKLLSVDREQMSLTYCIIDGNVGFQSYLATWKVTKIEGGCRVEWRYEVEPVDGWKPEDLSSFVRSGLRGMAIKIAQVFQA</sequence>